<protein>
    <recommendedName>
        <fullName evidence="7">Methyltransferase domain-containing protein</fullName>
    </recommendedName>
</protein>
<evidence type="ECO:0000313" key="5">
    <source>
        <dbReference type="EMBL" id="CCO16803.1"/>
    </source>
</evidence>
<keyword evidence="4" id="KW-0949">S-adenosyl-L-methionine</keyword>
<evidence type="ECO:0000256" key="4">
    <source>
        <dbReference type="ARBA" id="ARBA00022691"/>
    </source>
</evidence>
<dbReference type="InterPro" id="IPR026170">
    <property type="entry name" value="FAM173A/B"/>
</dbReference>
<dbReference type="GO" id="GO:1905706">
    <property type="term" value="P:regulation of mitochondrial ATP synthesis coupled proton transport"/>
    <property type="evidence" value="ECO:0007669"/>
    <property type="project" value="TreeGrafter"/>
</dbReference>
<keyword evidence="2" id="KW-0489">Methyltransferase</keyword>
<dbReference type="GO" id="GO:0016279">
    <property type="term" value="F:protein-lysine N-methyltransferase activity"/>
    <property type="evidence" value="ECO:0007669"/>
    <property type="project" value="InterPro"/>
</dbReference>
<accession>K8F5H2</accession>
<dbReference type="PANTHER" id="PTHR13610">
    <property type="entry name" value="METHYLTRANSFERASE DOMAIN-CONTAINING PROTEIN"/>
    <property type="match status" value="1"/>
</dbReference>
<evidence type="ECO:0008006" key="7">
    <source>
        <dbReference type="Google" id="ProtNLM"/>
    </source>
</evidence>
<dbReference type="AlphaFoldDB" id="K8F5H2"/>
<evidence type="ECO:0000256" key="1">
    <source>
        <dbReference type="ARBA" id="ARBA00010633"/>
    </source>
</evidence>
<gene>
    <name evidence="5" type="ORF">Bathy05g02390</name>
</gene>
<dbReference type="PANTHER" id="PTHR13610:SF11">
    <property type="entry name" value="METHYLTRANSFERASE DOMAIN-CONTAINING PROTEIN"/>
    <property type="match status" value="1"/>
</dbReference>
<dbReference type="GO" id="GO:0032259">
    <property type="term" value="P:methylation"/>
    <property type="evidence" value="ECO:0007669"/>
    <property type="project" value="UniProtKB-KW"/>
</dbReference>
<dbReference type="GO" id="GO:0005739">
    <property type="term" value="C:mitochondrion"/>
    <property type="evidence" value="ECO:0007669"/>
    <property type="project" value="TreeGrafter"/>
</dbReference>
<evidence type="ECO:0000313" key="6">
    <source>
        <dbReference type="Proteomes" id="UP000198341"/>
    </source>
</evidence>
<dbReference type="InterPro" id="IPR029063">
    <property type="entry name" value="SAM-dependent_MTases_sf"/>
</dbReference>
<dbReference type="CDD" id="cd02440">
    <property type="entry name" value="AdoMet_MTases"/>
    <property type="match status" value="1"/>
</dbReference>
<keyword evidence="6" id="KW-1185">Reference proteome</keyword>
<dbReference type="GeneID" id="19015742"/>
<dbReference type="SUPFAM" id="SSF53335">
    <property type="entry name" value="S-adenosyl-L-methionine-dependent methyltransferases"/>
    <property type="match status" value="1"/>
</dbReference>
<organism evidence="5 6">
    <name type="scientific">Bathycoccus prasinos</name>
    <dbReference type="NCBI Taxonomy" id="41875"/>
    <lineage>
        <taxon>Eukaryota</taxon>
        <taxon>Viridiplantae</taxon>
        <taxon>Chlorophyta</taxon>
        <taxon>Mamiellophyceae</taxon>
        <taxon>Mamiellales</taxon>
        <taxon>Bathycoccaceae</taxon>
        <taxon>Bathycoccus</taxon>
    </lineage>
</organism>
<name>K8F5H2_9CHLO</name>
<sequence length="249" mass="28455">MPPRTRLKTESSFSHENYLGPVSATPQLMCERIVDAIFPPRSSSTSSSKSSKTKTNLFNGDGVGDEKKQVLVYDLGCNDARVLIAACQKNSNVRGVGVEIDPVAASNARINVQKMNLEDRVEIRTQDAMTVTDVHRADCVFLYLLPRGNEKVAKLLRERMNDRCRVICYMFKLPDDQNEDKFWEKRLMKEVAFEDSRKRERKGVDSSRYNRIYVYGSKRETERREKIRGLVRVGVAVVVGIVFGKLKLW</sequence>
<reference evidence="5 6" key="1">
    <citation type="submission" date="2011-10" db="EMBL/GenBank/DDBJ databases">
        <authorList>
            <person name="Genoscope - CEA"/>
        </authorList>
    </citation>
    <scope>NUCLEOTIDE SEQUENCE [LARGE SCALE GENOMIC DNA]</scope>
    <source>
        <strain evidence="5 6">RCC 1105</strain>
    </source>
</reference>
<dbReference type="Gene3D" id="3.40.50.150">
    <property type="entry name" value="Vaccinia Virus protein VP39"/>
    <property type="match status" value="1"/>
</dbReference>
<dbReference type="EMBL" id="FO082274">
    <property type="protein sequence ID" value="CCO16803.1"/>
    <property type="molecule type" value="Genomic_DNA"/>
</dbReference>
<dbReference type="OrthoDB" id="66144at2759"/>
<keyword evidence="3" id="KW-0808">Transferase</keyword>
<dbReference type="RefSeq" id="XP_007513245.1">
    <property type="nucleotide sequence ID" value="XM_007513183.1"/>
</dbReference>
<dbReference type="STRING" id="41875.K8F5H2"/>
<dbReference type="Proteomes" id="UP000198341">
    <property type="component" value="Chromosome 5"/>
</dbReference>
<dbReference type="KEGG" id="bpg:Bathy05g02390"/>
<dbReference type="Pfam" id="PF12847">
    <property type="entry name" value="Methyltransf_18"/>
    <property type="match status" value="1"/>
</dbReference>
<evidence type="ECO:0000256" key="2">
    <source>
        <dbReference type="ARBA" id="ARBA00022603"/>
    </source>
</evidence>
<evidence type="ECO:0000256" key="3">
    <source>
        <dbReference type="ARBA" id="ARBA00022679"/>
    </source>
</evidence>
<comment type="similarity">
    <text evidence="1">Belongs to the ANT/ATPSC lysine N-methyltransferase family.</text>
</comment>
<proteinExistence type="inferred from homology"/>
<dbReference type="eggNOG" id="ENOG502S237">
    <property type="taxonomic scope" value="Eukaryota"/>
</dbReference>